<sequence>MWSSKSHVLLQTLLQFPYLQIRTVLVLIVLSLKMYFLSYLYPFSLSISSRGVCFIFIFCCKYSWLRFLCVCEEVLGEEQSDLFSSNFLYHC</sequence>
<comment type="caution">
    <text evidence="2">The sequence shown here is derived from an EMBL/GenBank/DDBJ whole genome shotgun (WGS) entry which is preliminary data.</text>
</comment>
<proteinExistence type="predicted"/>
<name>A0AAD1Y2G8_EUPCR</name>
<keyword evidence="1" id="KW-0472">Membrane</keyword>
<evidence type="ECO:0000313" key="3">
    <source>
        <dbReference type="Proteomes" id="UP001295684"/>
    </source>
</evidence>
<feature type="transmembrane region" description="Helical" evidence="1">
    <location>
        <begin position="21"/>
        <end position="41"/>
    </location>
</feature>
<organism evidence="2 3">
    <name type="scientific">Euplotes crassus</name>
    <dbReference type="NCBI Taxonomy" id="5936"/>
    <lineage>
        <taxon>Eukaryota</taxon>
        <taxon>Sar</taxon>
        <taxon>Alveolata</taxon>
        <taxon>Ciliophora</taxon>
        <taxon>Intramacronucleata</taxon>
        <taxon>Spirotrichea</taxon>
        <taxon>Hypotrichia</taxon>
        <taxon>Euplotida</taxon>
        <taxon>Euplotidae</taxon>
        <taxon>Moneuplotes</taxon>
    </lineage>
</organism>
<dbReference type="AlphaFoldDB" id="A0AAD1Y2G8"/>
<keyword evidence="3" id="KW-1185">Reference proteome</keyword>
<evidence type="ECO:0000256" key="1">
    <source>
        <dbReference type="SAM" id="Phobius"/>
    </source>
</evidence>
<dbReference type="Proteomes" id="UP001295684">
    <property type="component" value="Unassembled WGS sequence"/>
</dbReference>
<evidence type="ECO:0000313" key="2">
    <source>
        <dbReference type="EMBL" id="CAI2384116.1"/>
    </source>
</evidence>
<accession>A0AAD1Y2G8</accession>
<keyword evidence="1" id="KW-1133">Transmembrane helix</keyword>
<dbReference type="EMBL" id="CAMPGE010026426">
    <property type="protein sequence ID" value="CAI2384116.1"/>
    <property type="molecule type" value="Genomic_DNA"/>
</dbReference>
<keyword evidence="1" id="KW-0812">Transmembrane</keyword>
<reference evidence="2" key="1">
    <citation type="submission" date="2023-07" db="EMBL/GenBank/DDBJ databases">
        <authorList>
            <consortium name="AG Swart"/>
            <person name="Singh M."/>
            <person name="Singh A."/>
            <person name="Seah K."/>
            <person name="Emmerich C."/>
        </authorList>
    </citation>
    <scope>NUCLEOTIDE SEQUENCE</scope>
    <source>
        <strain evidence="2">DP1</strain>
    </source>
</reference>
<gene>
    <name evidence="2" type="ORF">ECRASSUSDP1_LOCUS25637</name>
</gene>
<protein>
    <submittedName>
        <fullName evidence="2">Uncharacterized protein</fullName>
    </submittedName>
</protein>